<keyword evidence="7 10" id="KW-0443">Lipid metabolism</keyword>
<dbReference type="EMBL" id="GECZ01026337">
    <property type="protein sequence ID" value="JAS43432.1"/>
    <property type="molecule type" value="Transcribed_RNA"/>
</dbReference>
<dbReference type="InterPro" id="IPR036291">
    <property type="entry name" value="NAD(P)-bd_dom_sf"/>
</dbReference>
<dbReference type="PANTHER" id="PTHR11011:SF60">
    <property type="entry name" value="FATTY ACYL-COA REDUCTASE-RELATED"/>
    <property type="match status" value="1"/>
</dbReference>
<dbReference type="GO" id="GO:0035336">
    <property type="term" value="P:long-chain fatty-acyl-CoA metabolic process"/>
    <property type="evidence" value="ECO:0007669"/>
    <property type="project" value="TreeGrafter"/>
</dbReference>
<evidence type="ECO:0000313" key="13">
    <source>
        <dbReference type="EMBL" id="JAS43432.1"/>
    </source>
</evidence>
<keyword evidence="6" id="KW-1133">Transmembrane helix</keyword>
<dbReference type="GO" id="GO:0080019">
    <property type="term" value="F:alcohol-forming very long-chain fatty acyl-CoA reductase activity"/>
    <property type="evidence" value="ECO:0007669"/>
    <property type="project" value="InterPro"/>
</dbReference>
<gene>
    <name evidence="13" type="ORF">g.30921</name>
</gene>
<keyword evidence="10" id="KW-0560">Oxidoreductase</keyword>
<protein>
    <recommendedName>
        <fullName evidence="10">Fatty acyl-CoA reductase</fullName>
        <ecNumber evidence="10">1.2.1.84</ecNumber>
    </recommendedName>
</protein>
<dbReference type="AlphaFoldDB" id="A0A1B6EZL0"/>
<dbReference type="SUPFAM" id="SSF51735">
    <property type="entry name" value="NAD(P)-binding Rossmann-fold domains"/>
    <property type="match status" value="1"/>
</dbReference>
<comment type="subcellular location">
    <subcellularLocation>
        <location evidence="1">Membrane</location>
        <topology evidence="1">Multi-pass membrane protein</topology>
    </subcellularLocation>
</comment>
<evidence type="ECO:0000256" key="6">
    <source>
        <dbReference type="ARBA" id="ARBA00022989"/>
    </source>
</evidence>
<dbReference type="CDD" id="cd05236">
    <property type="entry name" value="FAR-N_SDR_e"/>
    <property type="match status" value="1"/>
</dbReference>
<keyword evidence="3 10" id="KW-0444">Lipid biosynthesis</keyword>
<evidence type="ECO:0000256" key="3">
    <source>
        <dbReference type="ARBA" id="ARBA00022516"/>
    </source>
</evidence>
<dbReference type="GO" id="GO:0102965">
    <property type="term" value="F:alcohol-forming long-chain fatty acyl-CoA reductase activity"/>
    <property type="evidence" value="ECO:0007669"/>
    <property type="project" value="UniProtKB-EC"/>
</dbReference>
<dbReference type="CDD" id="cd09071">
    <property type="entry name" value="FAR_C"/>
    <property type="match status" value="1"/>
</dbReference>
<evidence type="ECO:0000256" key="7">
    <source>
        <dbReference type="ARBA" id="ARBA00023098"/>
    </source>
</evidence>
<dbReference type="Pfam" id="PF03015">
    <property type="entry name" value="Sterile"/>
    <property type="match status" value="1"/>
</dbReference>
<evidence type="ECO:0000256" key="2">
    <source>
        <dbReference type="ARBA" id="ARBA00005928"/>
    </source>
</evidence>
<dbReference type="Gene3D" id="3.40.50.720">
    <property type="entry name" value="NAD(P)-binding Rossmann-like Domain"/>
    <property type="match status" value="1"/>
</dbReference>
<proteinExistence type="inferred from homology"/>
<dbReference type="GO" id="GO:0016020">
    <property type="term" value="C:membrane"/>
    <property type="evidence" value="ECO:0007669"/>
    <property type="project" value="UniProtKB-SubCell"/>
</dbReference>
<feature type="domain" description="Fatty acyl-CoA reductase C-terminal" evidence="11">
    <location>
        <begin position="442"/>
        <end position="533"/>
    </location>
</feature>
<organism evidence="13">
    <name type="scientific">Cuerna arida</name>
    <dbReference type="NCBI Taxonomy" id="1464854"/>
    <lineage>
        <taxon>Eukaryota</taxon>
        <taxon>Metazoa</taxon>
        <taxon>Ecdysozoa</taxon>
        <taxon>Arthropoda</taxon>
        <taxon>Hexapoda</taxon>
        <taxon>Insecta</taxon>
        <taxon>Pterygota</taxon>
        <taxon>Neoptera</taxon>
        <taxon>Paraneoptera</taxon>
        <taxon>Hemiptera</taxon>
        <taxon>Auchenorrhyncha</taxon>
        <taxon>Membracoidea</taxon>
        <taxon>Cicadellidae</taxon>
        <taxon>Cicadellinae</taxon>
        <taxon>Proconiini</taxon>
        <taxon>Cuerna</taxon>
    </lineage>
</organism>
<evidence type="ECO:0000256" key="1">
    <source>
        <dbReference type="ARBA" id="ARBA00004141"/>
    </source>
</evidence>
<keyword evidence="5 10" id="KW-0521">NADP</keyword>
<dbReference type="FunFam" id="3.40.50.720:FF:000143">
    <property type="entry name" value="Fatty acyl-CoA reductase"/>
    <property type="match status" value="1"/>
</dbReference>
<comment type="function">
    <text evidence="10">Catalyzes the reduction of fatty acyl-CoA to fatty alcohols.</text>
</comment>
<dbReference type="EC" id="1.2.1.84" evidence="10"/>
<evidence type="ECO:0000259" key="11">
    <source>
        <dbReference type="Pfam" id="PF03015"/>
    </source>
</evidence>
<evidence type="ECO:0000256" key="8">
    <source>
        <dbReference type="ARBA" id="ARBA00023136"/>
    </source>
</evidence>
<dbReference type="Pfam" id="PF07993">
    <property type="entry name" value="NAD_binding_4"/>
    <property type="match status" value="1"/>
</dbReference>
<evidence type="ECO:0000256" key="5">
    <source>
        <dbReference type="ARBA" id="ARBA00022857"/>
    </source>
</evidence>
<feature type="non-terminal residue" evidence="13">
    <location>
        <position position="1"/>
    </location>
</feature>
<dbReference type="InterPro" id="IPR033640">
    <property type="entry name" value="FAR_C"/>
</dbReference>
<sequence length="576" mass="65995">SNRQVVSVFLRTGKKMEEKNKENLNLADYLTDSLSLQINTTAPTRCMFPFTPEDPYLKFVTQDPLEILGERSFGSPKEISEDTIGTPIQEFYRGVDVFITGATGFLGKILTEKLIRSIPHIGHVYLLIRSKRGKDSEERFSQLLEDKAFSRMKAEVPNYLSKIKVVSGDITEPGLGLSTKDRELLLERVSVVFHGAAKVSFTEPLTNAIESIVLGSKRVLELAKEMQNIKSYIHVSTAYSQCVRRVIEETVPMMSIDYKKVITYIQSKTDDQLLQETPRLLQGWRNTYVFAKAICESMIQEEYGSLPITIFRPSIVLSTYKEPVRGYIDNLYGPVGMLMGAGQGIVHCALMSMENYLDSVPADYTANCMIATAWRTSTIRNSTSSSVYNFTATPVKPILWKTLIDFGLLKKDIWPFSQAIWYTSFLPTESSLVHEILHWTLQRIPGFFIDKLIELAGHKPILGKIYQRMYNLTEHTGYYSRRNWEFKNDNVMNLWQDLTPEDKKLFHFDLRDVDIKEHLLVGKLGIRYYYLKEEMENIPATNKKNTYLKWIHRTTKAAFGLLVLKLAVMTARALPF</sequence>
<feature type="domain" description="Thioester reductase (TE)" evidence="12">
    <location>
        <begin position="99"/>
        <end position="369"/>
    </location>
</feature>
<dbReference type="InterPro" id="IPR013120">
    <property type="entry name" value="FAR_NAD-bd"/>
</dbReference>
<comment type="similarity">
    <text evidence="2 10">Belongs to the fatty acyl-CoA reductase family.</text>
</comment>
<reference evidence="13" key="1">
    <citation type="submission" date="2015-11" db="EMBL/GenBank/DDBJ databases">
        <title>De novo transcriptome assembly of four potential Pierce s Disease insect vectors from Arizona vineyards.</title>
        <authorList>
            <person name="Tassone E.E."/>
        </authorList>
    </citation>
    <scope>NUCLEOTIDE SEQUENCE</scope>
</reference>
<accession>A0A1B6EZL0</accession>
<evidence type="ECO:0000256" key="4">
    <source>
        <dbReference type="ARBA" id="ARBA00022692"/>
    </source>
</evidence>
<dbReference type="PANTHER" id="PTHR11011">
    <property type="entry name" value="MALE STERILITY PROTEIN 2-RELATED"/>
    <property type="match status" value="1"/>
</dbReference>
<comment type="catalytic activity">
    <reaction evidence="9 10">
        <text>a long-chain fatty acyl-CoA + 2 NADPH + 2 H(+) = a long-chain primary fatty alcohol + 2 NADP(+) + CoA</text>
        <dbReference type="Rhea" id="RHEA:52716"/>
        <dbReference type="ChEBI" id="CHEBI:15378"/>
        <dbReference type="ChEBI" id="CHEBI:57287"/>
        <dbReference type="ChEBI" id="CHEBI:57783"/>
        <dbReference type="ChEBI" id="CHEBI:58349"/>
        <dbReference type="ChEBI" id="CHEBI:77396"/>
        <dbReference type="ChEBI" id="CHEBI:83139"/>
        <dbReference type="EC" id="1.2.1.84"/>
    </reaction>
</comment>
<evidence type="ECO:0000259" key="12">
    <source>
        <dbReference type="Pfam" id="PF07993"/>
    </source>
</evidence>
<dbReference type="GO" id="GO:0005777">
    <property type="term" value="C:peroxisome"/>
    <property type="evidence" value="ECO:0007669"/>
    <property type="project" value="TreeGrafter"/>
</dbReference>
<evidence type="ECO:0000256" key="9">
    <source>
        <dbReference type="ARBA" id="ARBA00052530"/>
    </source>
</evidence>
<evidence type="ECO:0000256" key="10">
    <source>
        <dbReference type="RuleBase" id="RU363097"/>
    </source>
</evidence>
<keyword evidence="4" id="KW-0812">Transmembrane</keyword>
<keyword evidence="8" id="KW-0472">Membrane</keyword>
<dbReference type="InterPro" id="IPR026055">
    <property type="entry name" value="FAR"/>
</dbReference>
<name>A0A1B6EZL0_9HEMI</name>